<organism evidence="1 2">
    <name type="scientific">Fibrella forsythiae</name>
    <dbReference type="NCBI Taxonomy" id="2817061"/>
    <lineage>
        <taxon>Bacteria</taxon>
        <taxon>Pseudomonadati</taxon>
        <taxon>Bacteroidota</taxon>
        <taxon>Cytophagia</taxon>
        <taxon>Cytophagales</taxon>
        <taxon>Spirosomataceae</taxon>
        <taxon>Fibrella</taxon>
    </lineage>
</organism>
<dbReference type="Proteomes" id="UP000664628">
    <property type="component" value="Unassembled WGS sequence"/>
</dbReference>
<sequence length="178" mass="19324">MKRLFVSLFLIGTVAACTSRQSSDATTTADSSRIDSAATETSATVDLTPTLSSLGLTSDHDWRNVNLGDDFTAAKATEKAEAFEQDASHIGYTQEFDNLESIDYQYFQAGNKVSSIQVDFYLNSASAVKTYQQELATYLTARYGPSTTSAGTLAWKRGNVTLKDVSKGKDFGLKLTIQ</sequence>
<accession>A0ABS3JQ13</accession>
<evidence type="ECO:0000313" key="1">
    <source>
        <dbReference type="EMBL" id="MBO0952086.1"/>
    </source>
</evidence>
<keyword evidence="2" id="KW-1185">Reference proteome</keyword>
<reference evidence="1 2" key="1">
    <citation type="submission" date="2021-03" db="EMBL/GenBank/DDBJ databases">
        <title>Fibrella sp. HMF5405 genome sequencing and assembly.</title>
        <authorList>
            <person name="Kang H."/>
            <person name="Kim H."/>
            <person name="Bae S."/>
            <person name="Joh K."/>
        </authorList>
    </citation>
    <scope>NUCLEOTIDE SEQUENCE [LARGE SCALE GENOMIC DNA]</scope>
    <source>
        <strain evidence="1 2">HMF5405</strain>
    </source>
</reference>
<comment type="caution">
    <text evidence="1">The sequence shown here is derived from an EMBL/GenBank/DDBJ whole genome shotgun (WGS) entry which is preliminary data.</text>
</comment>
<dbReference type="RefSeq" id="WP_207332043.1">
    <property type="nucleotide sequence ID" value="NZ_JAFMYW010000010.1"/>
</dbReference>
<evidence type="ECO:0000313" key="2">
    <source>
        <dbReference type="Proteomes" id="UP000664628"/>
    </source>
</evidence>
<proteinExistence type="predicted"/>
<dbReference type="EMBL" id="JAFMYW010000010">
    <property type="protein sequence ID" value="MBO0952086.1"/>
    <property type="molecule type" value="Genomic_DNA"/>
</dbReference>
<protein>
    <recommendedName>
        <fullName evidence="3">Lipoprotein</fullName>
    </recommendedName>
</protein>
<gene>
    <name evidence="1" type="ORF">J2I46_26125</name>
</gene>
<evidence type="ECO:0008006" key="3">
    <source>
        <dbReference type="Google" id="ProtNLM"/>
    </source>
</evidence>
<dbReference type="PROSITE" id="PS51257">
    <property type="entry name" value="PROKAR_LIPOPROTEIN"/>
    <property type="match status" value="1"/>
</dbReference>
<name>A0ABS3JQ13_9BACT</name>